<feature type="coiled-coil region" evidence="6">
    <location>
        <begin position="522"/>
        <end position="549"/>
    </location>
</feature>
<keyword evidence="4" id="KW-0677">Repeat</keyword>
<organism evidence="8 9">
    <name type="scientific">Dictyocaulus viviparus</name>
    <name type="common">Bovine lungworm</name>
    <dbReference type="NCBI Taxonomy" id="29172"/>
    <lineage>
        <taxon>Eukaryota</taxon>
        <taxon>Metazoa</taxon>
        <taxon>Ecdysozoa</taxon>
        <taxon>Nematoda</taxon>
        <taxon>Chromadorea</taxon>
        <taxon>Rhabditida</taxon>
        <taxon>Rhabditina</taxon>
        <taxon>Rhabditomorpha</taxon>
        <taxon>Strongyloidea</taxon>
        <taxon>Metastrongylidae</taxon>
        <taxon>Dictyocaulus</taxon>
    </lineage>
</organism>
<dbReference type="EMBL" id="KN716335">
    <property type="protein sequence ID" value="KJH46774.1"/>
    <property type="molecule type" value="Genomic_DNA"/>
</dbReference>
<evidence type="ECO:0000313" key="8">
    <source>
        <dbReference type="EMBL" id="KJH46774.1"/>
    </source>
</evidence>
<dbReference type="InterPro" id="IPR036322">
    <property type="entry name" value="WD40_repeat_dom_sf"/>
</dbReference>
<dbReference type="PANTHER" id="PTHR12442">
    <property type="entry name" value="DYNEIN INTERMEDIATE CHAIN"/>
    <property type="match status" value="1"/>
</dbReference>
<dbReference type="SMART" id="SM00320">
    <property type="entry name" value="WD40"/>
    <property type="match status" value="6"/>
</dbReference>
<feature type="repeat" description="WD" evidence="5">
    <location>
        <begin position="360"/>
        <end position="407"/>
    </location>
</feature>
<dbReference type="PROSITE" id="PS50082">
    <property type="entry name" value="WD_REPEATS_2"/>
    <property type="match status" value="1"/>
</dbReference>
<dbReference type="InterPro" id="IPR050687">
    <property type="entry name" value="Dynein_IC"/>
</dbReference>
<evidence type="ECO:0000256" key="4">
    <source>
        <dbReference type="ARBA" id="ARBA00022737"/>
    </source>
</evidence>
<keyword evidence="9" id="KW-1185">Reference proteome</keyword>
<keyword evidence="6" id="KW-0175">Coiled coil</keyword>
<dbReference type="Proteomes" id="UP000053766">
    <property type="component" value="Unassembled WGS sequence"/>
</dbReference>
<dbReference type="PANTHER" id="PTHR12442:SF22">
    <property type="entry name" value="CYTOPLASMIC DYNEIN 1 INTERMEDIATE CHAIN-RELATED"/>
    <property type="match status" value="1"/>
</dbReference>
<sequence>MAYSFLVAIVFDLCWPNNFQAQYSKTTQTDDDRVSMGEFSTGSQEFDYDDDMLPIDGGRVHSHDVDSPMTDDLAGILPNIPGFNFAKHKEEPETVKEEPAPIRLPDLSEEEKIQIIASQRFQSFFNYSAKVIERALAEAENVDIFVDYARDGHGETIASSDRMVLSRVFADSKWSQSRCYFFLHNSSVFNSIWAVTGIAFSEQNPELVAVSYDSNKDIPSEPPGVVLIWNTKFKKNSPDTFPFTSHYGRLLFRANLYSPLSTSAHTHPVYALEVIGSHNAHNLVSISTDGKMCSWNVDNLTQPVDGKELLSRQGKQIPCLCMSFPVADMNNFVVGSEDGHAYALSRHGTGQPNAQEHTFFDGHSAPICGIAFHRATGPVDLSHLFLTSSSDWTIKLWSTKVDSKLRFSFESHNDCVFDVAWSPVHPAVFTSIDAEGNLFLWNLNEDIEGPVARINITQEGFLKKVAWAENGLNIIDYIFRFVKWLRFHVGQHLCVGDDQGNLHLFDIHESMYVLRSEEWTRFARVLADMKQANEEADEMSEVMSRLSDGLGGLGSGSSVASLAGVNVSPRQNWAYRVKLELSHVFTLMLL</sequence>
<dbReference type="SUPFAM" id="SSF50978">
    <property type="entry name" value="WD40 repeat-like"/>
    <property type="match status" value="1"/>
</dbReference>
<dbReference type="InterPro" id="IPR015943">
    <property type="entry name" value="WD40/YVTN_repeat-like_dom_sf"/>
</dbReference>
<dbReference type="GO" id="GO:0005868">
    <property type="term" value="C:cytoplasmic dynein complex"/>
    <property type="evidence" value="ECO:0007669"/>
    <property type="project" value="TreeGrafter"/>
</dbReference>
<reference evidence="8 9" key="1">
    <citation type="submission" date="2013-11" db="EMBL/GenBank/DDBJ databases">
        <title>Draft genome of the bovine lungworm Dictyocaulus viviparus.</title>
        <authorList>
            <person name="Mitreva M."/>
        </authorList>
    </citation>
    <scope>NUCLEOTIDE SEQUENCE [LARGE SCALE GENOMIC DNA]</scope>
    <source>
        <strain evidence="8 9">HannoverDv2000</strain>
    </source>
</reference>
<evidence type="ECO:0000256" key="2">
    <source>
        <dbReference type="ARBA" id="ARBA00022490"/>
    </source>
</evidence>
<evidence type="ECO:0000256" key="6">
    <source>
        <dbReference type="SAM" id="Coils"/>
    </source>
</evidence>
<dbReference type="Gene3D" id="2.130.10.10">
    <property type="entry name" value="YVTN repeat-like/Quinoprotein amine dehydrogenase"/>
    <property type="match status" value="1"/>
</dbReference>
<keyword evidence="2" id="KW-0963">Cytoplasm</keyword>
<feature type="signal peptide" evidence="7">
    <location>
        <begin position="1"/>
        <end position="21"/>
    </location>
</feature>
<dbReference type="OrthoDB" id="4189at2759"/>
<reference evidence="9" key="2">
    <citation type="journal article" date="2016" name="Sci. Rep.">
        <title>Dictyocaulus viviparus genome, variome and transcriptome elucidate lungworm biology and support future intervention.</title>
        <authorList>
            <person name="McNulty S.N."/>
            <person name="Strube C."/>
            <person name="Rosa B.A."/>
            <person name="Martin J.C."/>
            <person name="Tyagi R."/>
            <person name="Choi Y.J."/>
            <person name="Wang Q."/>
            <person name="Hallsworth Pepin K."/>
            <person name="Zhang X."/>
            <person name="Ozersky P."/>
            <person name="Wilson R.K."/>
            <person name="Sternberg P.W."/>
            <person name="Gasser R.B."/>
            <person name="Mitreva M."/>
        </authorList>
    </citation>
    <scope>NUCLEOTIDE SEQUENCE [LARGE SCALE GENOMIC DNA]</scope>
    <source>
        <strain evidence="9">HannoverDv2000</strain>
    </source>
</reference>
<evidence type="ECO:0000256" key="1">
    <source>
        <dbReference type="ARBA" id="ARBA00004496"/>
    </source>
</evidence>
<name>A0A0D8XSQ7_DICVI</name>
<keyword evidence="3 5" id="KW-0853">WD repeat</keyword>
<dbReference type="GO" id="GO:0045503">
    <property type="term" value="F:dynein light chain binding"/>
    <property type="evidence" value="ECO:0007669"/>
    <property type="project" value="TreeGrafter"/>
</dbReference>
<proteinExistence type="predicted"/>
<evidence type="ECO:0000256" key="5">
    <source>
        <dbReference type="PROSITE-ProRule" id="PRU00221"/>
    </source>
</evidence>
<dbReference type="GO" id="GO:0005737">
    <property type="term" value="C:cytoplasm"/>
    <property type="evidence" value="ECO:0007669"/>
    <property type="project" value="UniProtKB-SubCell"/>
</dbReference>
<dbReference type="InterPro" id="IPR001680">
    <property type="entry name" value="WD40_rpt"/>
</dbReference>
<evidence type="ECO:0000256" key="3">
    <source>
        <dbReference type="ARBA" id="ARBA00022574"/>
    </source>
</evidence>
<accession>A0A0D8XSQ7</accession>
<dbReference type="GO" id="GO:0010970">
    <property type="term" value="P:transport along microtubule"/>
    <property type="evidence" value="ECO:0007669"/>
    <property type="project" value="TreeGrafter"/>
</dbReference>
<dbReference type="GO" id="GO:0045504">
    <property type="term" value="F:dynein heavy chain binding"/>
    <property type="evidence" value="ECO:0007669"/>
    <property type="project" value="TreeGrafter"/>
</dbReference>
<dbReference type="AlphaFoldDB" id="A0A0D8XSQ7"/>
<dbReference type="STRING" id="29172.A0A0D8XSQ7"/>
<evidence type="ECO:0000256" key="7">
    <source>
        <dbReference type="SAM" id="SignalP"/>
    </source>
</evidence>
<keyword evidence="7" id="KW-0732">Signal</keyword>
<comment type="subcellular location">
    <subcellularLocation>
        <location evidence="1">Cytoplasm</location>
    </subcellularLocation>
</comment>
<protein>
    <submittedName>
        <fullName evidence="8">WD domain, G-beta repeat protein</fullName>
    </submittedName>
</protein>
<evidence type="ECO:0000313" key="9">
    <source>
        <dbReference type="Proteomes" id="UP000053766"/>
    </source>
</evidence>
<feature type="chain" id="PRO_5002335919" evidence="7">
    <location>
        <begin position="22"/>
        <end position="590"/>
    </location>
</feature>
<dbReference type="Pfam" id="PF00400">
    <property type="entry name" value="WD40"/>
    <property type="match status" value="2"/>
</dbReference>
<gene>
    <name evidence="8" type="ORF">DICVIV_07149</name>
</gene>